<feature type="signal peptide" evidence="1">
    <location>
        <begin position="1"/>
        <end position="19"/>
    </location>
</feature>
<feature type="chain" id="PRO_5009632471" evidence="1">
    <location>
        <begin position="20"/>
        <end position="121"/>
    </location>
</feature>
<protein>
    <submittedName>
        <fullName evidence="2">Uncharacterized protein</fullName>
    </submittedName>
</protein>
<dbReference type="RefSeq" id="WP_071471783.1">
    <property type="nucleotide sequence ID" value="NZ_MDKE01000008.1"/>
</dbReference>
<name>A0A1J4QI17_9GAMM</name>
<accession>A0A1J4QI17</accession>
<reference evidence="2 3" key="1">
    <citation type="submission" date="2016-07" db="EMBL/GenBank/DDBJ databases">
        <title>Draft Genome Sequence of Oceanisphaera psychrotolerans, isolated from coastal sediment samples.</title>
        <authorList>
            <person name="Zhuo S."/>
            <person name="Ruan Z."/>
        </authorList>
    </citation>
    <scope>NUCLEOTIDE SEQUENCE [LARGE SCALE GENOMIC DNA]</scope>
    <source>
        <strain evidence="2 3">LAM-WHM-ZC</strain>
    </source>
</reference>
<keyword evidence="3" id="KW-1185">Reference proteome</keyword>
<evidence type="ECO:0000313" key="3">
    <source>
        <dbReference type="Proteomes" id="UP000243073"/>
    </source>
</evidence>
<dbReference type="Proteomes" id="UP000243073">
    <property type="component" value="Unassembled WGS sequence"/>
</dbReference>
<proteinExistence type="predicted"/>
<sequence>MKKHVLLAINLLLPCWVHAHGDLTPPHGGLITEGKAITIELVAQPNVTRVYLSDHGTPIDASAASGELILLSGGKKSQIPLAPAGDNALEGAGINPEPNAKAVVRVDVPAVGKEQIRFTWE</sequence>
<evidence type="ECO:0000256" key="1">
    <source>
        <dbReference type="SAM" id="SignalP"/>
    </source>
</evidence>
<dbReference type="STRING" id="1414654.BFR47_11125"/>
<evidence type="ECO:0000313" key="2">
    <source>
        <dbReference type="EMBL" id="OIN12923.1"/>
    </source>
</evidence>
<comment type="caution">
    <text evidence="2">The sequence shown here is derived from an EMBL/GenBank/DDBJ whole genome shotgun (WGS) entry which is preliminary data.</text>
</comment>
<gene>
    <name evidence="2" type="ORF">BFR47_11125</name>
</gene>
<keyword evidence="1" id="KW-0732">Signal</keyword>
<dbReference type="OrthoDB" id="8592387at2"/>
<dbReference type="AlphaFoldDB" id="A0A1J4QI17"/>
<dbReference type="EMBL" id="MDKE01000008">
    <property type="protein sequence ID" value="OIN12923.1"/>
    <property type="molecule type" value="Genomic_DNA"/>
</dbReference>
<organism evidence="2 3">
    <name type="scientific">Oceanisphaera psychrotolerans</name>
    <dbReference type="NCBI Taxonomy" id="1414654"/>
    <lineage>
        <taxon>Bacteria</taxon>
        <taxon>Pseudomonadati</taxon>
        <taxon>Pseudomonadota</taxon>
        <taxon>Gammaproteobacteria</taxon>
        <taxon>Aeromonadales</taxon>
        <taxon>Aeromonadaceae</taxon>
        <taxon>Oceanisphaera</taxon>
    </lineage>
</organism>